<dbReference type="RefSeq" id="WP_408155440.1">
    <property type="nucleotide sequence ID" value="NZ_JAQQFM010000002.1"/>
</dbReference>
<dbReference type="Gene3D" id="2.160.20.10">
    <property type="entry name" value="Single-stranded right-handed beta-helix, Pectin lyase-like"/>
    <property type="match status" value="1"/>
</dbReference>
<proteinExistence type="predicted"/>
<evidence type="ECO:0000313" key="2">
    <source>
        <dbReference type="Proteomes" id="UP001629246"/>
    </source>
</evidence>
<dbReference type="Proteomes" id="UP001629246">
    <property type="component" value="Unassembled WGS sequence"/>
</dbReference>
<comment type="caution">
    <text evidence="1">The sequence shown here is derived from an EMBL/GenBank/DDBJ whole genome shotgun (WGS) entry which is preliminary data.</text>
</comment>
<dbReference type="EMBL" id="JAQQFM010000002">
    <property type="protein sequence ID" value="MFL9923623.1"/>
    <property type="molecule type" value="Genomic_DNA"/>
</dbReference>
<organism evidence="1 2">
    <name type="scientific">Herbaspirillum lusitanum</name>
    <dbReference type="NCBI Taxonomy" id="213312"/>
    <lineage>
        <taxon>Bacteria</taxon>
        <taxon>Pseudomonadati</taxon>
        <taxon>Pseudomonadota</taxon>
        <taxon>Betaproteobacteria</taxon>
        <taxon>Burkholderiales</taxon>
        <taxon>Oxalobacteraceae</taxon>
        <taxon>Herbaspirillum</taxon>
    </lineage>
</organism>
<evidence type="ECO:0000313" key="1">
    <source>
        <dbReference type="EMBL" id="MFL9923623.1"/>
    </source>
</evidence>
<dbReference type="InterPro" id="IPR012334">
    <property type="entry name" value="Pectin_lyas_fold"/>
</dbReference>
<accession>A0ABW9A795</accession>
<dbReference type="InterPro" id="IPR039513">
    <property type="entry name" value="PL-6"/>
</dbReference>
<name>A0ABW9A795_9BURK</name>
<dbReference type="InterPro" id="IPR011050">
    <property type="entry name" value="Pectin_lyase_fold/virulence"/>
</dbReference>
<reference evidence="1 2" key="1">
    <citation type="journal article" date="2024" name="Chem. Sci.">
        <title>Discovery of megapolipeptins by genome mining of a Burkholderiales bacteria collection.</title>
        <authorList>
            <person name="Paulo B.S."/>
            <person name="Recchia M.J.J."/>
            <person name="Lee S."/>
            <person name="Fergusson C.H."/>
            <person name="Romanowski S.B."/>
            <person name="Hernandez A."/>
            <person name="Krull N."/>
            <person name="Liu D.Y."/>
            <person name="Cavanagh H."/>
            <person name="Bos A."/>
            <person name="Gray C.A."/>
            <person name="Murphy B.T."/>
            <person name="Linington R.G."/>
            <person name="Eustaquio A.S."/>
        </authorList>
    </citation>
    <scope>NUCLEOTIDE SEQUENCE [LARGE SCALE GENOMIC DNA]</scope>
    <source>
        <strain evidence="1 2">RL21-008-BIB-A</strain>
    </source>
</reference>
<protein>
    <submittedName>
        <fullName evidence="1">Chondroitinase-B domain-containing protein</fullName>
    </submittedName>
</protein>
<dbReference type="Pfam" id="PF14592">
    <property type="entry name" value="Chondroitinas_B"/>
    <property type="match status" value="1"/>
</dbReference>
<dbReference type="SUPFAM" id="SSF51126">
    <property type="entry name" value="Pectin lyase-like"/>
    <property type="match status" value="1"/>
</dbReference>
<keyword evidence="2" id="KW-1185">Reference proteome</keyword>
<gene>
    <name evidence="1" type="ORF">PQR62_05075</name>
</gene>
<sequence length="482" mass="52335">MKNQSKRFKRFGWTLLALILLAIVAMAFVIDQLNIPPRQLAPYLERRADGHQQVLVDTMRQASNMLQQLDRGTTLRHLPQQWNIGAQAQAGSRAGGGANLVMVSTATELKQAINLAQAGQVITMMPGHYQINGDGSLEMHAAGKENAPITIRAERPGTVFVELNAGEGFKVSAPWWIVENLNIRGICQQQEFCEHAFHVVGKAAHFVARNNTVTDFNAHFKINGEDGFFPDFGLIEGNTLTNSGPRQTDSPVTPIDLVAASHWRIARNLISDFIKAKGDRVSYGAFVKGGGADNRIEQNIVLCEYMLQGNPGQQVGLSLGGGGTGPQYCRDRRCITEQDGGVIQANLIASCSDDGIYLNSAAASKIMHNTLVDTGGITARFAASTADVEGNLVDSVIRERDSGLLRPDENMGTGALRLYLGLHPVRDLFRAPAALDFSFRTRPPMREPDQPVPDLCGSGMRSKSVSYGAFEDFSGCAGKQQK</sequence>